<evidence type="ECO:0000256" key="10">
    <source>
        <dbReference type="RuleBase" id="RU003357"/>
    </source>
</evidence>
<evidence type="ECO:0000256" key="1">
    <source>
        <dbReference type="ARBA" id="ARBA00004571"/>
    </source>
</evidence>
<dbReference type="PANTHER" id="PTHR30069">
    <property type="entry name" value="TONB-DEPENDENT OUTER MEMBRANE RECEPTOR"/>
    <property type="match status" value="1"/>
</dbReference>
<dbReference type="Proteomes" id="UP000254876">
    <property type="component" value="Unassembled WGS sequence"/>
</dbReference>
<dbReference type="Pfam" id="PF07715">
    <property type="entry name" value="Plug"/>
    <property type="match status" value="1"/>
</dbReference>
<dbReference type="PANTHER" id="PTHR30069:SF29">
    <property type="entry name" value="HEMOGLOBIN AND HEMOGLOBIN-HAPTOGLOBIN-BINDING PROTEIN 1-RELATED"/>
    <property type="match status" value="1"/>
</dbReference>
<dbReference type="Pfam" id="PF00593">
    <property type="entry name" value="TonB_dep_Rec_b-barrel"/>
    <property type="match status" value="1"/>
</dbReference>
<evidence type="ECO:0000256" key="4">
    <source>
        <dbReference type="ARBA" id="ARBA00022692"/>
    </source>
</evidence>
<evidence type="ECO:0000256" key="2">
    <source>
        <dbReference type="ARBA" id="ARBA00022448"/>
    </source>
</evidence>
<evidence type="ECO:0000256" key="5">
    <source>
        <dbReference type="ARBA" id="ARBA00022729"/>
    </source>
</evidence>
<evidence type="ECO:0000256" key="7">
    <source>
        <dbReference type="ARBA" id="ARBA00023136"/>
    </source>
</evidence>
<evidence type="ECO:0000256" key="3">
    <source>
        <dbReference type="ARBA" id="ARBA00022452"/>
    </source>
</evidence>
<dbReference type="GO" id="GO:0044718">
    <property type="term" value="P:siderophore transmembrane transport"/>
    <property type="evidence" value="ECO:0007669"/>
    <property type="project" value="TreeGrafter"/>
</dbReference>
<evidence type="ECO:0000259" key="12">
    <source>
        <dbReference type="Pfam" id="PF00593"/>
    </source>
</evidence>
<evidence type="ECO:0000256" key="6">
    <source>
        <dbReference type="ARBA" id="ARBA00023077"/>
    </source>
</evidence>
<feature type="signal peptide" evidence="11">
    <location>
        <begin position="1"/>
        <end position="27"/>
    </location>
</feature>
<comment type="caution">
    <text evidence="14">The sequence shown here is derived from an EMBL/GenBank/DDBJ whole genome shotgun (WGS) entry which is preliminary data.</text>
</comment>
<evidence type="ECO:0000259" key="13">
    <source>
        <dbReference type="Pfam" id="PF07715"/>
    </source>
</evidence>
<keyword evidence="3" id="KW-1134">Transmembrane beta strand</keyword>
<dbReference type="InterPro" id="IPR037066">
    <property type="entry name" value="Plug_dom_sf"/>
</dbReference>
<dbReference type="SUPFAM" id="SSF56935">
    <property type="entry name" value="Porins"/>
    <property type="match status" value="1"/>
</dbReference>
<keyword evidence="9" id="KW-0998">Cell outer membrane</keyword>
<evidence type="ECO:0000256" key="11">
    <source>
        <dbReference type="SAM" id="SignalP"/>
    </source>
</evidence>
<keyword evidence="7 10" id="KW-0472">Membrane</keyword>
<comment type="similarity">
    <text evidence="10">Belongs to the TonB-dependent receptor family.</text>
</comment>
<evidence type="ECO:0000313" key="15">
    <source>
        <dbReference type="Proteomes" id="UP000254876"/>
    </source>
</evidence>
<evidence type="ECO:0000256" key="8">
    <source>
        <dbReference type="ARBA" id="ARBA00023170"/>
    </source>
</evidence>
<keyword evidence="6 10" id="KW-0798">TonB box</keyword>
<accession>A0A7Z7LY59</accession>
<protein>
    <submittedName>
        <fullName evidence="14">Outer membrane cobalamin receptor protein</fullName>
    </submittedName>
</protein>
<name>A0A7Z7LY59_9FLAO</name>
<keyword evidence="8 14" id="KW-0675">Receptor</keyword>
<keyword evidence="4" id="KW-0812">Transmembrane</keyword>
<comment type="subcellular location">
    <subcellularLocation>
        <location evidence="1">Cell outer membrane</location>
        <topology evidence="1">Multi-pass membrane protein</topology>
    </subcellularLocation>
</comment>
<evidence type="ECO:0000313" key="14">
    <source>
        <dbReference type="EMBL" id="STD08909.1"/>
    </source>
</evidence>
<dbReference type="Gene3D" id="2.170.130.10">
    <property type="entry name" value="TonB-dependent receptor, plug domain"/>
    <property type="match status" value="1"/>
</dbReference>
<dbReference type="RefSeq" id="WP_260136752.1">
    <property type="nucleotide sequence ID" value="NZ_JACLEQ010000013.1"/>
</dbReference>
<feature type="domain" description="TonB-dependent receptor plug" evidence="13">
    <location>
        <begin position="123"/>
        <end position="266"/>
    </location>
</feature>
<feature type="chain" id="PRO_5031452557" evidence="11">
    <location>
        <begin position="28"/>
        <end position="913"/>
    </location>
</feature>
<dbReference type="GO" id="GO:0015344">
    <property type="term" value="F:siderophore uptake transmembrane transporter activity"/>
    <property type="evidence" value="ECO:0007669"/>
    <property type="project" value="TreeGrafter"/>
</dbReference>
<feature type="domain" description="TonB-dependent receptor-like beta-barrel" evidence="12">
    <location>
        <begin position="333"/>
        <end position="884"/>
    </location>
</feature>
<sequence>MLLNLYDVNKSLLSASMLLVAASCLHAQNWQSKTIHDGKVSYFRYAEGASLHINKCEFMNTKEGATKLWGKCSFTIKERGKEPETIILKENEEYILVVSKPREKSEIRIEGVELSARKKQFSEIEIKQEALQNLQSFSLGDVLQQLPGQYVQKFDNTQFKNIVFRTASGSSITGTSGIPAGDEFGNKAFGVQLMVNDVVLSNNENMQSYNSANSSPFALSFNASTRGGNLTPAQANYGVDLREIPTENIESVEVIQGIPDAKYGDLTSGLIKVTTTAKASPLRLDASLREGTYQLGLTKGFRLDKDNALTTSFDYMNSLSDPRTSLVGYDRISANALWAHNKRQFRNKLSFSFSQNTSKGKRDPDDLDGVIIDVDNKSFSLSNNIRYNFSRTNRRSWFRSISADIGLSYASQFTARRYWLNQGARPYGTATENSVYYAPYTPPSYENQAYADGKPFNVYANISTEGNYVSKSKWSHAYSLGINYRYGDNFGKGRYGTAGKNETMLSVGDSRSGMRDYNYRDNVLATTQYALYIQDNITKMFANKHILRANIGLRYDIQNSASTFSPRVNTYYQMGKFTIRGGVGLTSKAPSLNQLYTGPRYFDMLLGDYRLPGYYSAAIMQTVVTPGDNSELSPSRSWKTEVGLDYSFSFATINLTGYYNKLFDGFTTMAVPKVMDKAKVNVSVTGTEIPVFEITGTEKFHYLQNRIVNGYESTDKGLELMASFKRIEPLNLVVGFNATYVETTSVKDPSILTVDKPQIIDKNFQYGLYNDTKAKNTMARASFSFDYHLASSGLIIGLRTDHFLVDKKFTNENDIYPVGYIDYNLNQVMISEANRKDQIYQNLFRKRTAEKLSGLGSKTLHNVHLRVTKDFLSGFRLSVYVSNVFNLKPYNEDGYVYTNFTPISFGSNISYRF</sequence>
<dbReference type="AlphaFoldDB" id="A0A7Z7LY59"/>
<reference evidence="14 15" key="1">
    <citation type="submission" date="2018-06" db="EMBL/GenBank/DDBJ databases">
        <authorList>
            <consortium name="Pathogen Informatics"/>
            <person name="Doyle S."/>
        </authorList>
    </citation>
    <scope>NUCLEOTIDE SEQUENCE [LARGE SCALE GENOMIC DNA]</scope>
    <source>
        <strain evidence="14 15">NCTC10588</strain>
    </source>
</reference>
<dbReference type="Gene3D" id="2.40.170.20">
    <property type="entry name" value="TonB-dependent receptor, beta-barrel domain"/>
    <property type="match status" value="1"/>
</dbReference>
<dbReference type="InterPro" id="IPR039426">
    <property type="entry name" value="TonB-dep_rcpt-like"/>
</dbReference>
<organism evidence="14 15">
    <name type="scientific">Elizabethkingia anophelis</name>
    <dbReference type="NCBI Taxonomy" id="1117645"/>
    <lineage>
        <taxon>Bacteria</taxon>
        <taxon>Pseudomonadati</taxon>
        <taxon>Bacteroidota</taxon>
        <taxon>Flavobacteriia</taxon>
        <taxon>Flavobacteriales</taxon>
        <taxon>Weeksellaceae</taxon>
        <taxon>Elizabethkingia</taxon>
    </lineage>
</organism>
<dbReference type="InterPro" id="IPR000531">
    <property type="entry name" value="Beta-barrel_TonB"/>
</dbReference>
<evidence type="ECO:0000256" key="9">
    <source>
        <dbReference type="ARBA" id="ARBA00023237"/>
    </source>
</evidence>
<proteinExistence type="inferred from homology"/>
<dbReference type="InterPro" id="IPR012910">
    <property type="entry name" value="Plug_dom"/>
</dbReference>
<dbReference type="InterPro" id="IPR036942">
    <property type="entry name" value="Beta-barrel_TonB_sf"/>
</dbReference>
<gene>
    <name evidence="14" type="ORF">NCTC10588_02911</name>
</gene>
<keyword evidence="2" id="KW-0813">Transport</keyword>
<dbReference type="GO" id="GO:0009279">
    <property type="term" value="C:cell outer membrane"/>
    <property type="evidence" value="ECO:0007669"/>
    <property type="project" value="UniProtKB-SubCell"/>
</dbReference>
<dbReference type="EMBL" id="UFYD01000001">
    <property type="protein sequence ID" value="STD08909.1"/>
    <property type="molecule type" value="Genomic_DNA"/>
</dbReference>
<keyword evidence="5 11" id="KW-0732">Signal</keyword>